<feature type="region of interest" description="Disordered" evidence="3">
    <location>
        <begin position="63"/>
        <end position="82"/>
    </location>
</feature>
<organism evidence="6 7">
    <name type="scientific">Verticillium nonalfalfae</name>
    <dbReference type="NCBI Taxonomy" id="1051616"/>
    <lineage>
        <taxon>Eukaryota</taxon>
        <taxon>Fungi</taxon>
        <taxon>Dikarya</taxon>
        <taxon>Ascomycota</taxon>
        <taxon>Pezizomycotina</taxon>
        <taxon>Sordariomycetes</taxon>
        <taxon>Hypocreomycetidae</taxon>
        <taxon>Glomerellales</taxon>
        <taxon>Plectosphaerellaceae</taxon>
        <taxon>Verticillium</taxon>
    </lineage>
</organism>
<dbReference type="AlphaFoldDB" id="A0A3M9YI32"/>
<comment type="caution">
    <text evidence="6">The sequence shown here is derived from an EMBL/GenBank/DDBJ whole genome shotgun (WGS) entry which is preliminary data.</text>
</comment>
<dbReference type="RefSeq" id="XP_028497740.1">
    <property type="nucleotide sequence ID" value="XM_028636406.1"/>
</dbReference>
<dbReference type="InterPro" id="IPR000834">
    <property type="entry name" value="Peptidase_M14"/>
</dbReference>
<dbReference type="Gene3D" id="3.40.630.10">
    <property type="entry name" value="Zn peptidases"/>
    <property type="match status" value="1"/>
</dbReference>
<dbReference type="GO" id="GO:0008270">
    <property type="term" value="F:zinc ion binding"/>
    <property type="evidence" value="ECO:0007669"/>
    <property type="project" value="InterPro"/>
</dbReference>
<evidence type="ECO:0000313" key="7">
    <source>
        <dbReference type="Proteomes" id="UP000267145"/>
    </source>
</evidence>
<feature type="active site" description="Proton donor/acceptor" evidence="2">
    <location>
        <position position="341"/>
    </location>
</feature>
<evidence type="ECO:0000256" key="2">
    <source>
        <dbReference type="PROSITE-ProRule" id="PRU01379"/>
    </source>
</evidence>
<protein>
    <recommendedName>
        <fullName evidence="5">Peptidase M14 domain-containing protein</fullName>
    </recommendedName>
</protein>
<evidence type="ECO:0000256" key="4">
    <source>
        <dbReference type="SAM" id="SignalP"/>
    </source>
</evidence>
<gene>
    <name evidence="6" type="ORF">D7B24_002192</name>
</gene>
<evidence type="ECO:0000256" key="3">
    <source>
        <dbReference type="SAM" id="MobiDB-lite"/>
    </source>
</evidence>
<evidence type="ECO:0000256" key="1">
    <source>
        <dbReference type="ARBA" id="ARBA00005988"/>
    </source>
</evidence>
<feature type="domain" description="Peptidase M14" evidence="5">
    <location>
        <begin position="89"/>
        <end position="370"/>
    </location>
</feature>
<comment type="similarity">
    <text evidence="1 2">Belongs to the peptidase M14 family.</text>
</comment>
<dbReference type="GeneID" id="39605881"/>
<accession>A0A3M9YI32</accession>
<dbReference type="Pfam" id="PF00246">
    <property type="entry name" value="Peptidase_M14"/>
    <property type="match status" value="1"/>
</dbReference>
<dbReference type="GO" id="GO:0006508">
    <property type="term" value="P:proteolysis"/>
    <property type="evidence" value="ECO:0007669"/>
    <property type="project" value="InterPro"/>
</dbReference>
<dbReference type="EMBL" id="RBVV01000015">
    <property type="protein sequence ID" value="RNJ59582.1"/>
    <property type="molecule type" value="Genomic_DNA"/>
</dbReference>
<feature type="chain" id="PRO_5018058899" description="Peptidase M14 domain-containing protein" evidence="4">
    <location>
        <begin position="23"/>
        <end position="562"/>
    </location>
</feature>
<keyword evidence="4" id="KW-0732">Signal</keyword>
<feature type="signal peptide" evidence="4">
    <location>
        <begin position="1"/>
        <end position="22"/>
    </location>
</feature>
<dbReference type="Proteomes" id="UP000267145">
    <property type="component" value="Unassembled WGS sequence"/>
</dbReference>
<dbReference type="PROSITE" id="PS52035">
    <property type="entry name" value="PEPTIDASE_M14"/>
    <property type="match status" value="1"/>
</dbReference>
<dbReference type="GO" id="GO:0004181">
    <property type="term" value="F:metallocarboxypeptidase activity"/>
    <property type="evidence" value="ECO:0007669"/>
    <property type="project" value="InterPro"/>
</dbReference>
<evidence type="ECO:0000259" key="5">
    <source>
        <dbReference type="PROSITE" id="PS52035"/>
    </source>
</evidence>
<reference evidence="6 7" key="1">
    <citation type="submission" date="2018-10" db="EMBL/GenBank/DDBJ databases">
        <title>Genome sequence of Verticillium nonalfalfae VnAa140.</title>
        <authorList>
            <person name="Stajich J.E."/>
            <person name="Kasson M.T."/>
        </authorList>
    </citation>
    <scope>NUCLEOTIDE SEQUENCE [LARGE SCALE GENOMIC DNA]</scope>
    <source>
        <strain evidence="6 7">VnAa140</strain>
    </source>
</reference>
<evidence type="ECO:0000313" key="6">
    <source>
        <dbReference type="EMBL" id="RNJ59582.1"/>
    </source>
</evidence>
<dbReference type="CDD" id="cd06242">
    <property type="entry name" value="M14-like"/>
    <property type="match status" value="1"/>
</dbReference>
<proteinExistence type="inferred from homology"/>
<name>A0A3M9YI32_9PEZI</name>
<dbReference type="SUPFAM" id="SSF53187">
    <property type="entry name" value="Zn-dependent exopeptidases"/>
    <property type="match status" value="1"/>
</dbReference>
<keyword evidence="7" id="KW-1185">Reference proteome</keyword>
<sequence>MRSAIPHFGLQALLFCLEGASAEYQLGWNHAPVQKDNDAVSKNFDKVDVELLSPAFLNPETIPDGFANGTAGPTSDATLGRPSGGRQLDLPSWLTSVDFFIRNLTLHNSWMNYQVVPFLSEEGRAFPHLFLSTSKDASAANSSDKLRVYIQGAIHGNEPAGDQGILALLGKLDANQTWASHLLERLDILVLPRYNPDGVAYFQRELATNIDPNREHTKLVRQQSRDIKRLVSNFNAHVVIDMHEYTASNVFGGVYRHSSDVLIGSGRNLNTHPAIRNLTEDLFSAGAAERLEAAGFRSSPYVTGPVNETVGSPIVFEEAVTSPTSGRNAYGLTQAVAILCEARGLRLADQHFQRRTASSLTMLEALLDIARDNVDDVLATLEDSIDDFIHGNADIVLSDYQESTNRTFALVDTRNGTIVDVPVEFLSSSPATANLTRSRPEAYLIPRNRADIADRLALQGVEIETLAYAYAGTVEAFNVTSSQFEAESYEALIRNRVTVEASDKVVRLPAGSFRVSTRQKNAALAFVALEPEVAESFVTFGLIHVEAGDEYPVFREVASSRT</sequence>